<sequence length="123" mass="13243">MCASPPGCPFADPATSAWSHGEAELWADAMAHALVQHYGRRTVGRRWAHDEGHFDGGPAGNRRCPRDSLTTPEETLARVAALCEWRGWLESLTGWFESHPLEPADLGTSGPRGSAPPGIRPCG</sequence>
<dbReference type="Proteomes" id="UP000579523">
    <property type="component" value="Unassembled WGS sequence"/>
</dbReference>
<dbReference type="EMBL" id="JACHJI010000016">
    <property type="protein sequence ID" value="MBB4902467.1"/>
    <property type="molecule type" value="Genomic_DNA"/>
</dbReference>
<feature type="region of interest" description="Disordered" evidence="1">
    <location>
        <begin position="103"/>
        <end position="123"/>
    </location>
</feature>
<protein>
    <submittedName>
        <fullName evidence="2">Uncharacterized protein</fullName>
    </submittedName>
</protein>
<accession>A0A7W7PWA0</accession>
<reference evidence="2 3" key="1">
    <citation type="submission" date="2020-08" db="EMBL/GenBank/DDBJ databases">
        <title>Genomic Encyclopedia of Type Strains, Phase III (KMG-III): the genomes of soil and plant-associated and newly described type strains.</title>
        <authorList>
            <person name="Whitman W."/>
        </authorList>
    </citation>
    <scope>NUCLEOTIDE SEQUENCE [LARGE SCALE GENOMIC DNA]</scope>
    <source>
        <strain evidence="2 3">CECT 3273</strain>
    </source>
</reference>
<dbReference type="RefSeq" id="WP_184827802.1">
    <property type="nucleotide sequence ID" value="NZ_BMTI01000018.1"/>
</dbReference>
<gene>
    <name evidence="2" type="ORF">FHS37_006564</name>
</gene>
<keyword evidence="3" id="KW-1185">Reference proteome</keyword>
<evidence type="ECO:0000313" key="3">
    <source>
        <dbReference type="Proteomes" id="UP000579523"/>
    </source>
</evidence>
<organism evidence="2 3">
    <name type="scientific">Streptomyces griseomycini</name>
    <dbReference type="NCBI Taxonomy" id="66895"/>
    <lineage>
        <taxon>Bacteria</taxon>
        <taxon>Bacillati</taxon>
        <taxon>Actinomycetota</taxon>
        <taxon>Actinomycetes</taxon>
        <taxon>Kitasatosporales</taxon>
        <taxon>Streptomycetaceae</taxon>
        <taxon>Streptomyces</taxon>
    </lineage>
</organism>
<comment type="caution">
    <text evidence="2">The sequence shown here is derived from an EMBL/GenBank/DDBJ whole genome shotgun (WGS) entry which is preliminary data.</text>
</comment>
<evidence type="ECO:0000256" key="1">
    <source>
        <dbReference type="SAM" id="MobiDB-lite"/>
    </source>
</evidence>
<evidence type="ECO:0000313" key="2">
    <source>
        <dbReference type="EMBL" id="MBB4902467.1"/>
    </source>
</evidence>
<feature type="region of interest" description="Disordered" evidence="1">
    <location>
        <begin position="48"/>
        <end position="68"/>
    </location>
</feature>
<name>A0A7W7PWA0_9ACTN</name>
<proteinExistence type="predicted"/>
<dbReference type="AlphaFoldDB" id="A0A7W7PWA0"/>